<dbReference type="GO" id="GO:0015297">
    <property type="term" value="F:antiporter activity"/>
    <property type="evidence" value="ECO:0007669"/>
    <property type="project" value="UniProtKB-KW"/>
</dbReference>
<dbReference type="AlphaFoldDB" id="H6SPI7"/>
<dbReference type="eggNOG" id="COG1226">
    <property type="taxonomic scope" value="Bacteria"/>
</dbReference>
<feature type="transmembrane region" description="Helical" evidence="12">
    <location>
        <begin position="129"/>
        <end position="148"/>
    </location>
</feature>
<dbReference type="PANTHER" id="PTHR46157:SF4">
    <property type="entry name" value="K(+) EFFLUX ANTIPORTER 3, CHLOROPLASTIC"/>
    <property type="match status" value="1"/>
</dbReference>
<feature type="compositionally biased region" description="Polar residues" evidence="11">
    <location>
        <begin position="19"/>
        <end position="32"/>
    </location>
</feature>
<keyword evidence="9" id="KW-0406">Ion transport</keyword>
<evidence type="ECO:0000256" key="12">
    <source>
        <dbReference type="SAM" id="Phobius"/>
    </source>
</evidence>
<dbReference type="KEGG" id="rpm:RSPPHO_02886"/>
<keyword evidence="6 12" id="KW-0812">Transmembrane</keyword>
<dbReference type="PANTHER" id="PTHR46157">
    <property type="entry name" value="K(+) EFFLUX ANTIPORTER 3, CHLOROPLASTIC"/>
    <property type="match status" value="1"/>
</dbReference>
<dbReference type="InterPro" id="IPR003148">
    <property type="entry name" value="RCK_N"/>
</dbReference>
<dbReference type="FunFam" id="3.40.50.720:FF:000036">
    <property type="entry name" value="Glutathione-regulated potassium-efflux system protein KefB"/>
    <property type="match status" value="1"/>
</dbReference>
<dbReference type="InterPro" id="IPR004771">
    <property type="entry name" value="K/H_exchanger"/>
</dbReference>
<name>H6SPI7_PARPM</name>
<protein>
    <submittedName>
        <fullName evidence="14">Glutathione-regulated potassium-efflux system protein KefB3</fullName>
    </submittedName>
</protein>
<organism evidence="14 15">
    <name type="scientific">Pararhodospirillum photometricum DSM 122</name>
    <dbReference type="NCBI Taxonomy" id="1150469"/>
    <lineage>
        <taxon>Bacteria</taxon>
        <taxon>Pseudomonadati</taxon>
        <taxon>Pseudomonadota</taxon>
        <taxon>Alphaproteobacteria</taxon>
        <taxon>Rhodospirillales</taxon>
        <taxon>Rhodospirillaceae</taxon>
        <taxon>Pararhodospirillum</taxon>
    </lineage>
</organism>
<evidence type="ECO:0000256" key="7">
    <source>
        <dbReference type="ARBA" id="ARBA00022958"/>
    </source>
</evidence>
<evidence type="ECO:0000256" key="3">
    <source>
        <dbReference type="ARBA" id="ARBA00022448"/>
    </source>
</evidence>
<dbReference type="HOGENOM" id="CLU_005126_9_3_5"/>
<dbReference type="NCBIfam" id="TIGR00932">
    <property type="entry name" value="2a37"/>
    <property type="match status" value="1"/>
</dbReference>
<evidence type="ECO:0000256" key="5">
    <source>
        <dbReference type="ARBA" id="ARBA00022538"/>
    </source>
</evidence>
<dbReference type="GO" id="GO:0012505">
    <property type="term" value="C:endomembrane system"/>
    <property type="evidence" value="ECO:0007669"/>
    <property type="project" value="UniProtKB-SubCell"/>
</dbReference>
<keyword evidence="7" id="KW-0630">Potassium</keyword>
<gene>
    <name evidence="14" type="primary">kefB3</name>
    <name evidence="14" type="ORF">RSPPHO_02886</name>
</gene>
<feature type="transmembrane region" description="Helical" evidence="12">
    <location>
        <begin position="222"/>
        <end position="244"/>
    </location>
</feature>
<feature type="transmembrane region" description="Helical" evidence="12">
    <location>
        <begin position="433"/>
        <end position="452"/>
    </location>
</feature>
<dbReference type="Pfam" id="PF02254">
    <property type="entry name" value="TrkA_N"/>
    <property type="match status" value="1"/>
</dbReference>
<dbReference type="STRING" id="1150469.RSPPHO_02886"/>
<dbReference type="GO" id="GO:1902600">
    <property type="term" value="P:proton transmembrane transport"/>
    <property type="evidence" value="ECO:0007669"/>
    <property type="project" value="InterPro"/>
</dbReference>
<evidence type="ECO:0000256" key="2">
    <source>
        <dbReference type="ARBA" id="ARBA00005551"/>
    </source>
</evidence>
<evidence type="ECO:0000313" key="14">
    <source>
        <dbReference type="EMBL" id="CCG09512.1"/>
    </source>
</evidence>
<dbReference type="InterPro" id="IPR036291">
    <property type="entry name" value="NAD(P)-bd_dom_sf"/>
</dbReference>
<comment type="subcellular location">
    <subcellularLocation>
        <location evidence="1">Endomembrane system</location>
        <topology evidence="1">Multi-pass membrane protein</topology>
    </subcellularLocation>
</comment>
<sequence length="640" mass="66822">MPGPCPPAARPGHRPPTPDKTTTNAGIPSGYSSLRERGETGWRCYAPRARAFPPTYHLAPAFPFGFSPVKEPPMGHDTALIEILTLLTAAIAAATVFTRLRLGPILGYLVAGVILGPSGAGVITEPELVAQVGHFGVVFLLFLIGIELKPSRLWVMRRLVFGLGTAQVGLTGAVLGGLAFVALPVAWEGALVVGLGLALSSTAFSLQIMAERNQLASHWGRAAFSVLLLQDLAVVPLLALVPLLAHSAAAMPAGEIVGAIARTIAVVGGVIVGGRVILGPLLKLVAANQSAEVFTGFALLLVLGVGWLMETVGLSMALGAFLAGLLLADSEYRHQVELDLQPFRGLLLGLFFMSVGMELDLGALLRTLPLVGAILAGVLAIKALMLGALGRLWGLDRAEAARLGLVLAQAGEFGFVLFAFAIAQGLFSPSLGATLVSVIALSMACTPLLALAGDLLAPRLKTPVPVPALTPDDTAAAPVLIAGFGRVGETVARFLVHVGVPCRAIDLNPDNVQRGRRDGLKVYYGDASRPEILRALGADSARLLVITLDTAAVAERTVQSARRHFPHLPVHVRARDRATSAHLLGLGAALAVPETLESSLRLGAEAAKAGAANPEDVTKLLRDLRQNNYRGLVQELDPLA</sequence>
<dbReference type="PATRIC" id="fig|1150469.3.peg.3259"/>
<evidence type="ECO:0000256" key="1">
    <source>
        <dbReference type="ARBA" id="ARBA00004127"/>
    </source>
</evidence>
<feature type="transmembrane region" description="Helical" evidence="12">
    <location>
        <begin position="189"/>
        <end position="210"/>
    </location>
</feature>
<accession>H6SPI7</accession>
<dbReference type="eggNOG" id="COG0475">
    <property type="taxonomic scope" value="Bacteria"/>
</dbReference>
<keyword evidence="15" id="KW-1185">Reference proteome</keyword>
<keyword evidence="3" id="KW-0813">Transport</keyword>
<evidence type="ECO:0000256" key="6">
    <source>
        <dbReference type="ARBA" id="ARBA00022692"/>
    </source>
</evidence>
<dbReference type="InterPro" id="IPR038770">
    <property type="entry name" value="Na+/solute_symporter_sf"/>
</dbReference>
<evidence type="ECO:0000259" key="13">
    <source>
        <dbReference type="PROSITE" id="PS51201"/>
    </source>
</evidence>
<dbReference type="Gene3D" id="3.40.50.720">
    <property type="entry name" value="NAD(P)-binding Rossmann-like Domain"/>
    <property type="match status" value="1"/>
</dbReference>
<keyword evidence="10 12" id="KW-0472">Membrane</keyword>
<dbReference type="SUPFAM" id="SSF51735">
    <property type="entry name" value="NAD(P)-binding Rossmann-fold domains"/>
    <property type="match status" value="1"/>
</dbReference>
<dbReference type="Proteomes" id="UP000033220">
    <property type="component" value="Chromosome DSM 122"/>
</dbReference>
<reference evidence="14 15" key="1">
    <citation type="submission" date="2012-02" db="EMBL/GenBank/DDBJ databases">
        <title>Shotgun genome sequence of Phaeospirillum photometricum DSM 122.</title>
        <authorList>
            <person name="Duquesne K."/>
            <person name="Sturgis J."/>
        </authorList>
    </citation>
    <scope>NUCLEOTIDE SEQUENCE [LARGE SCALE GENOMIC DNA]</scope>
    <source>
        <strain evidence="15">DSM122</strain>
    </source>
</reference>
<dbReference type="Pfam" id="PF00999">
    <property type="entry name" value="Na_H_Exchanger"/>
    <property type="match status" value="1"/>
</dbReference>
<comment type="similarity">
    <text evidence="2">Belongs to the monovalent cation:proton antiporter 2 (CPA2) transporter (TC 2.A.37) family.</text>
</comment>
<feature type="domain" description="RCK N-terminal" evidence="13">
    <location>
        <begin position="476"/>
        <end position="593"/>
    </location>
</feature>
<evidence type="ECO:0000256" key="10">
    <source>
        <dbReference type="ARBA" id="ARBA00023136"/>
    </source>
</evidence>
<dbReference type="EMBL" id="HE663493">
    <property type="protein sequence ID" value="CCG09512.1"/>
    <property type="molecule type" value="Genomic_DNA"/>
</dbReference>
<feature type="region of interest" description="Disordered" evidence="11">
    <location>
        <begin position="1"/>
        <end position="34"/>
    </location>
</feature>
<dbReference type="Gene3D" id="1.20.1530.20">
    <property type="match status" value="1"/>
</dbReference>
<dbReference type="PROSITE" id="PS51201">
    <property type="entry name" value="RCK_N"/>
    <property type="match status" value="1"/>
</dbReference>
<feature type="transmembrane region" description="Helical" evidence="12">
    <location>
        <begin position="370"/>
        <end position="393"/>
    </location>
</feature>
<feature type="transmembrane region" description="Helical" evidence="12">
    <location>
        <begin position="290"/>
        <end position="308"/>
    </location>
</feature>
<evidence type="ECO:0000256" key="9">
    <source>
        <dbReference type="ARBA" id="ARBA00023065"/>
    </source>
</evidence>
<evidence type="ECO:0000256" key="11">
    <source>
        <dbReference type="SAM" id="MobiDB-lite"/>
    </source>
</evidence>
<keyword evidence="5" id="KW-0633">Potassium transport</keyword>
<proteinExistence type="inferred from homology"/>
<dbReference type="GO" id="GO:0005886">
    <property type="term" value="C:plasma membrane"/>
    <property type="evidence" value="ECO:0007669"/>
    <property type="project" value="TreeGrafter"/>
</dbReference>
<feature type="transmembrane region" description="Helical" evidence="12">
    <location>
        <begin position="160"/>
        <end position="183"/>
    </location>
</feature>
<dbReference type="InterPro" id="IPR006153">
    <property type="entry name" value="Cation/H_exchanger_TM"/>
</dbReference>
<evidence type="ECO:0000256" key="8">
    <source>
        <dbReference type="ARBA" id="ARBA00022989"/>
    </source>
</evidence>
<feature type="transmembrane region" description="Helical" evidence="12">
    <location>
        <begin position="105"/>
        <end position="123"/>
    </location>
</feature>
<feature type="transmembrane region" description="Helical" evidence="12">
    <location>
        <begin position="405"/>
        <end position="427"/>
    </location>
</feature>
<dbReference type="GO" id="GO:0008324">
    <property type="term" value="F:monoatomic cation transmembrane transporter activity"/>
    <property type="evidence" value="ECO:0007669"/>
    <property type="project" value="InterPro"/>
</dbReference>
<dbReference type="GO" id="GO:0006813">
    <property type="term" value="P:potassium ion transport"/>
    <property type="evidence" value="ECO:0007669"/>
    <property type="project" value="UniProtKB-KW"/>
</dbReference>
<feature type="transmembrane region" description="Helical" evidence="12">
    <location>
        <begin position="256"/>
        <end position="278"/>
    </location>
</feature>
<keyword evidence="4" id="KW-0050">Antiport</keyword>
<evidence type="ECO:0000256" key="4">
    <source>
        <dbReference type="ARBA" id="ARBA00022449"/>
    </source>
</evidence>
<feature type="transmembrane region" description="Helical" evidence="12">
    <location>
        <begin position="79"/>
        <end position="98"/>
    </location>
</feature>
<keyword evidence="8 12" id="KW-1133">Transmembrane helix</keyword>
<evidence type="ECO:0000313" key="15">
    <source>
        <dbReference type="Proteomes" id="UP000033220"/>
    </source>
</evidence>